<evidence type="ECO:0000313" key="2">
    <source>
        <dbReference type="Proteomes" id="UP000287651"/>
    </source>
</evidence>
<name>A0A427AZQ6_ENSVE</name>
<sequence>MRPYKVGWITRRPKRVVQSSQRLILHSVKAEGSFETHAPYRREAFDRGTKATQLAETKLGSKDLSTGQEDTEASTLKEYVTVLPFELLLRKPCAAEIVAAEELDCSSAYIRLREPDKLKDKAEGKTFVESSIPHSHRGRALVVKGAEETENVEANSKY</sequence>
<proteinExistence type="predicted"/>
<protein>
    <submittedName>
        <fullName evidence="1">Uncharacterized protein</fullName>
    </submittedName>
</protein>
<dbReference type="EMBL" id="AMZH03000870">
    <property type="protein sequence ID" value="RRT81607.1"/>
    <property type="molecule type" value="Genomic_DNA"/>
</dbReference>
<comment type="caution">
    <text evidence="1">The sequence shown here is derived from an EMBL/GenBank/DDBJ whole genome shotgun (WGS) entry which is preliminary data.</text>
</comment>
<organism evidence="1 2">
    <name type="scientific">Ensete ventricosum</name>
    <name type="common">Abyssinian banana</name>
    <name type="synonym">Musa ensete</name>
    <dbReference type="NCBI Taxonomy" id="4639"/>
    <lineage>
        <taxon>Eukaryota</taxon>
        <taxon>Viridiplantae</taxon>
        <taxon>Streptophyta</taxon>
        <taxon>Embryophyta</taxon>
        <taxon>Tracheophyta</taxon>
        <taxon>Spermatophyta</taxon>
        <taxon>Magnoliopsida</taxon>
        <taxon>Liliopsida</taxon>
        <taxon>Zingiberales</taxon>
        <taxon>Musaceae</taxon>
        <taxon>Ensete</taxon>
    </lineage>
</organism>
<dbReference type="Proteomes" id="UP000287651">
    <property type="component" value="Unassembled WGS sequence"/>
</dbReference>
<evidence type="ECO:0000313" key="1">
    <source>
        <dbReference type="EMBL" id="RRT81607.1"/>
    </source>
</evidence>
<accession>A0A427AZQ6</accession>
<reference evidence="1 2" key="1">
    <citation type="journal article" date="2014" name="Agronomy (Basel)">
        <title>A Draft Genome Sequence for Ensete ventricosum, the Drought-Tolerant Tree Against Hunger.</title>
        <authorList>
            <person name="Harrison J."/>
            <person name="Moore K.A."/>
            <person name="Paszkiewicz K."/>
            <person name="Jones T."/>
            <person name="Grant M."/>
            <person name="Ambacheew D."/>
            <person name="Muzemil S."/>
            <person name="Studholme D.J."/>
        </authorList>
    </citation>
    <scope>NUCLEOTIDE SEQUENCE [LARGE SCALE GENOMIC DNA]</scope>
</reference>
<gene>
    <name evidence="1" type="ORF">B296_00011904</name>
</gene>
<dbReference type="AlphaFoldDB" id="A0A427AZQ6"/>